<evidence type="ECO:0000313" key="2">
    <source>
        <dbReference type="EMBL" id="RAI73002.1"/>
    </source>
</evidence>
<feature type="domain" description="Lantibiotic dehydratase N-terminal" evidence="1">
    <location>
        <begin position="13"/>
        <end position="284"/>
    </location>
</feature>
<dbReference type="AlphaFoldDB" id="A0A327ND55"/>
<reference evidence="2 3" key="1">
    <citation type="submission" date="2018-06" db="EMBL/GenBank/DDBJ databases">
        <title>Spirosoma sp. HMF3257 Genome sequencing and assembly.</title>
        <authorList>
            <person name="Kang H."/>
            <person name="Cha I."/>
            <person name="Kim H."/>
            <person name="Kang J."/>
            <person name="Joh K."/>
        </authorList>
    </citation>
    <scope>NUCLEOTIDE SEQUENCE [LARGE SCALE GENOMIC DNA]</scope>
    <source>
        <strain evidence="2 3">HMF3257</strain>
    </source>
</reference>
<dbReference type="EMBL" id="QLII01000003">
    <property type="protein sequence ID" value="RAI73002.1"/>
    <property type="molecule type" value="Genomic_DNA"/>
</dbReference>
<sequence length="293" mass="33096">MTLLPLSSICFPLSDFAKRFKDRFDGQAIDLLTALDPEVGIGFMQDNLTGQPFISDLFEAPPQPTTQSEHLRQLQERLFSRYVLNESFEVEVTEADLKTLNVDEQIELPPSWYIHGELFSKPIEQSLHETNDTWRFVLNTTISGSSAYFLGRFCQGHPELFQLVQQLCSWEQTQYTDDILAEVVHLPTAPLRAGNVVARPTLRPVEIPYLTPPSVVNNQTISLADIAISVNDAESVILIHKKTGKRIRPRHSSAHNSLFGDEVYQFLMAVQASETPTMAWSWGHLIVCHSCLD</sequence>
<evidence type="ECO:0000259" key="1">
    <source>
        <dbReference type="Pfam" id="PF04738"/>
    </source>
</evidence>
<evidence type="ECO:0000313" key="3">
    <source>
        <dbReference type="Proteomes" id="UP000249016"/>
    </source>
</evidence>
<gene>
    <name evidence="2" type="ORF">HMF3257_38455</name>
</gene>
<dbReference type="Pfam" id="PF04738">
    <property type="entry name" value="Lant_dehydr_N"/>
    <property type="match status" value="1"/>
</dbReference>
<dbReference type="InterPro" id="IPR006827">
    <property type="entry name" value="Lant_deHydtase_N"/>
</dbReference>
<keyword evidence="3" id="KW-1185">Reference proteome</keyword>
<protein>
    <recommendedName>
        <fullName evidence="1">Lantibiotic dehydratase N-terminal domain-containing protein</fullName>
    </recommendedName>
</protein>
<organism evidence="2 3">
    <name type="scientific">Spirosoma telluris</name>
    <dbReference type="NCBI Taxonomy" id="2183553"/>
    <lineage>
        <taxon>Bacteria</taxon>
        <taxon>Pseudomonadati</taxon>
        <taxon>Bacteroidota</taxon>
        <taxon>Cytophagia</taxon>
        <taxon>Cytophagales</taxon>
        <taxon>Cytophagaceae</taxon>
        <taxon>Spirosoma</taxon>
    </lineage>
</organism>
<name>A0A327ND55_9BACT</name>
<proteinExistence type="predicted"/>
<accession>A0A327ND55</accession>
<dbReference type="Proteomes" id="UP000249016">
    <property type="component" value="Unassembled WGS sequence"/>
</dbReference>
<comment type="caution">
    <text evidence="2">The sequence shown here is derived from an EMBL/GenBank/DDBJ whole genome shotgun (WGS) entry which is preliminary data.</text>
</comment>